<organism evidence="1 2">
    <name type="scientific">Dryococelus australis</name>
    <dbReference type="NCBI Taxonomy" id="614101"/>
    <lineage>
        <taxon>Eukaryota</taxon>
        <taxon>Metazoa</taxon>
        <taxon>Ecdysozoa</taxon>
        <taxon>Arthropoda</taxon>
        <taxon>Hexapoda</taxon>
        <taxon>Insecta</taxon>
        <taxon>Pterygota</taxon>
        <taxon>Neoptera</taxon>
        <taxon>Polyneoptera</taxon>
        <taxon>Phasmatodea</taxon>
        <taxon>Verophasmatodea</taxon>
        <taxon>Anareolatae</taxon>
        <taxon>Phasmatidae</taxon>
        <taxon>Eurycanthinae</taxon>
        <taxon>Dryococelus</taxon>
    </lineage>
</organism>
<dbReference type="EMBL" id="JARBHB010000004">
    <property type="protein sequence ID" value="KAJ8887469.1"/>
    <property type="molecule type" value="Genomic_DNA"/>
</dbReference>
<comment type="caution">
    <text evidence="1">The sequence shown here is derived from an EMBL/GenBank/DDBJ whole genome shotgun (WGS) entry which is preliminary data.</text>
</comment>
<evidence type="ECO:0000313" key="2">
    <source>
        <dbReference type="Proteomes" id="UP001159363"/>
    </source>
</evidence>
<proteinExistence type="predicted"/>
<protein>
    <submittedName>
        <fullName evidence="1">Uncharacterized protein</fullName>
    </submittedName>
</protein>
<gene>
    <name evidence="1" type="ORF">PR048_013684</name>
</gene>
<name>A0ABQ9HTQ1_9NEOP</name>
<accession>A0ABQ9HTQ1</accession>
<keyword evidence="2" id="KW-1185">Reference proteome</keyword>
<evidence type="ECO:0000313" key="1">
    <source>
        <dbReference type="EMBL" id="KAJ8887469.1"/>
    </source>
</evidence>
<reference evidence="1 2" key="1">
    <citation type="submission" date="2023-02" db="EMBL/GenBank/DDBJ databases">
        <title>LHISI_Scaffold_Assembly.</title>
        <authorList>
            <person name="Stuart O.P."/>
            <person name="Cleave R."/>
            <person name="Magrath M.J.L."/>
            <person name="Mikheyev A.S."/>
        </authorList>
    </citation>
    <scope>NUCLEOTIDE SEQUENCE [LARGE SCALE GENOMIC DNA]</scope>
    <source>
        <strain evidence="1">Daus_M_001</strain>
        <tissue evidence="1">Leg muscle</tissue>
    </source>
</reference>
<dbReference type="Proteomes" id="UP001159363">
    <property type="component" value="Chromosome X"/>
</dbReference>
<sequence>MASKYLARANSSALIFVHSPTAAHWEQTPEFDAHHLTQLVIEREHLQLLHANSELLFSSLNKPFEFRSWVSCLARVSSVRMFTGDDYTGSIYIKLETRKSKIKIKCYIVIFICMAK</sequence>